<proteinExistence type="predicted"/>
<dbReference type="Pfam" id="PF24883">
    <property type="entry name" value="NPHP3_N"/>
    <property type="match status" value="1"/>
</dbReference>
<dbReference type="PROSITE" id="PS50837">
    <property type="entry name" value="NACHT"/>
    <property type="match status" value="1"/>
</dbReference>
<dbReference type="AlphaFoldDB" id="A0A6A6H5V4"/>
<dbReference type="SUPFAM" id="SSF52540">
    <property type="entry name" value="P-loop containing nucleoside triphosphate hydrolases"/>
    <property type="match status" value="1"/>
</dbReference>
<protein>
    <recommendedName>
        <fullName evidence="3">NACHT domain-containing protein</fullName>
    </recommendedName>
</protein>
<dbReference type="Proteomes" id="UP000800092">
    <property type="component" value="Unassembled WGS sequence"/>
</dbReference>
<dbReference type="Gene3D" id="3.40.50.300">
    <property type="entry name" value="P-loop containing nucleotide triphosphate hydrolases"/>
    <property type="match status" value="1"/>
</dbReference>
<evidence type="ECO:0000256" key="2">
    <source>
        <dbReference type="SAM" id="MobiDB-lite"/>
    </source>
</evidence>
<accession>A0A6A6H5V4</accession>
<dbReference type="PANTHER" id="PTHR10039:SF14">
    <property type="entry name" value="NACHT DOMAIN-CONTAINING PROTEIN"/>
    <property type="match status" value="1"/>
</dbReference>
<feature type="region of interest" description="Disordered" evidence="2">
    <location>
        <begin position="885"/>
        <end position="910"/>
    </location>
</feature>
<dbReference type="EMBL" id="ML991806">
    <property type="protein sequence ID" value="KAF2233474.1"/>
    <property type="molecule type" value="Genomic_DNA"/>
</dbReference>
<dbReference type="InterPro" id="IPR027417">
    <property type="entry name" value="P-loop_NTPase"/>
</dbReference>
<dbReference type="InterPro" id="IPR056125">
    <property type="entry name" value="DUF7708"/>
</dbReference>
<dbReference type="InterPro" id="IPR056884">
    <property type="entry name" value="NPHP3-like_N"/>
</dbReference>
<gene>
    <name evidence="4" type="ORF">EV356DRAFT_503548</name>
</gene>
<evidence type="ECO:0000313" key="4">
    <source>
        <dbReference type="EMBL" id="KAF2233474.1"/>
    </source>
</evidence>
<evidence type="ECO:0000259" key="3">
    <source>
        <dbReference type="PROSITE" id="PS50837"/>
    </source>
</evidence>
<keyword evidence="1" id="KW-0677">Repeat</keyword>
<name>A0A6A6H5V4_VIRVR</name>
<organism evidence="4 5">
    <name type="scientific">Viridothelium virens</name>
    <name type="common">Speckled blister lichen</name>
    <name type="synonym">Trypethelium virens</name>
    <dbReference type="NCBI Taxonomy" id="1048519"/>
    <lineage>
        <taxon>Eukaryota</taxon>
        <taxon>Fungi</taxon>
        <taxon>Dikarya</taxon>
        <taxon>Ascomycota</taxon>
        <taxon>Pezizomycotina</taxon>
        <taxon>Dothideomycetes</taxon>
        <taxon>Dothideomycetes incertae sedis</taxon>
        <taxon>Trypetheliales</taxon>
        <taxon>Trypetheliaceae</taxon>
        <taxon>Viridothelium</taxon>
    </lineage>
</organism>
<sequence length="968" mass="111097">MASTSPSVAPQARLTFQETFDRIKTTVSEQDARQFQSTTLKDVRDAAIDLEARLGERKSLRNMRRIQPFLDGLDRYSSAVEVLCNGTPFLPWIWAPVKLVLELSSGFAQAFELIISAYKDIAQTLPRFDRLSATFKAEPDFQHVLAVFYADVVEFHRRSYQFVRRKGWKTFFLSSWAYFASRYKKILADLAKHSELVDKEAAAFAYAEAKDWRENWNEQISKQEEERATSQFDAVMAWLDIGKWDQECENELCRLSSRCQRGSCDWIFQTPKMKAWTRQGPQQTLVWMKGKPGSGKSVLCSKIIESLQNNSSSTVLYYFCTLSTIDGQTCAKVLRSLAAQALRAHPEISSWIYDEFICQNKMPSLAQLRILFPTMLSILPSTRIVLDGLDEFEADQYKPVLTEIDSLLRNKQVEGGSCKVLISSRDLQPISRVLGRRSQISLNEEHQAINCAIQQFVEYNMQEIQANIDDIPVDGGEMADISRALVEKAEGMFLWVQLVVKTLEDIYSIEEMYQAVNTLPRGLDEVYSRIWSRIEGQLDGKGLSNVIRIFEWIAFGERPLKKYEVQAGVSLYHESTVISANTQMSRNVFHLCKPLLEDGPHDTVRFVHSSVKEYLLKYKSHFEHGLLPHYDIAFACTSYLLKGLTLVDPSYSEDQSLMDVGKGYHRLQIYSNEFWLEHILKYASLACSKHNVLPPTKLLLVLQDFCREYISISSRNGQSKEKKGQKQILEMRDSRFEFFKPYENIYSILLSLATFRRISIETPGNRITARAVADAYQDSTLFTSMLHKYYSLVQHLGTAEMIKGLPDKQLATFKRLYGPSAFPCRIRGCPRSSDGFENDRDRVEHEELHTLNLYCPELSCEYHKLGFLNARALKKHMEYHNVLHRTPPDTLRRGHPTLDDPKASQSSTEGFQLDVGRLTDDEEDNQLSHDFDLDIPSELIPSSKPRDLKLEKEDSFALATTSWDDVYD</sequence>
<dbReference type="Pfam" id="PF24809">
    <property type="entry name" value="DUF7708"/>
    <property type="match status" value="1"/>
</dbReference>
<dbReference type="InterPro" id="IPR007111">
    <property type="entry name" value="NACHT_NTPase"/>
</dbReference>
<evidence type="ECO:0000313" key="5">
    <source>
        <dbReference type="Proteomes" id="UP000800092"/>
    </source>
</evidence>
<dbReference type="PANTHER" id="PTHR10039">
    <property type="entry name" value="AMELOGENIN"/>
    <property type="match status" value="1"/>
</dbReference>
<reference evidence="4" key="1">
    <citation type="journal article" date="2020" name="Stud. Mycol.">
        <title>101 Dothideomycetes genomes: a test case for predicting lifestyles and emergence of pathogens.</title>
        <authorList>
            <person name="Haridas S."/>
            <person name="Albert R."/>
            <person name="Binder M."/>
            <person name="Bloem J."/>
            <person name="Labutti K."/>
            <person name="Salamov A."/>
            <person name="Andreopoulos B."/>
            <person name="Baker S."/>
            <person name="Barry K."/>
            <person name="Bills G."/>
            <person name="Bluhm B."/>
            <person name="Cannon C."/>
            <person name="Castanera R."/>
            <person name="Culley D."/>
            <person name="Daum C."/>
            <person name="Ezra D."/>
            <person name="Gonzalez J."/>
            <person name="Henrissat B."/>
            <person name="Kuo A."/>
            <person name="Liang C."/>
            <person name="Lipzen A."/>
            <person name="Lutzoni F."/>
            <person name="Magnuson J."/>
            <person name="Mondo S."/>
            <person name="Nolan M."/>
            <person name="Ohm R."/>
            <person name="Pangilinan J."/>
            <person name="Park H.-J."/>
            <person name="Ramirez L."/>
            <person name="Alfaro M."/>
            <person name="Sun H."/>
            <person name="Tritt A."/>
            <person name="Yoshinaga Y."/>
            <person name="Zwiers L.-H."/>
            <person name="Turgeon B."/>
            <person name="Goodwin S."/>
            <person name="Spatafora J."/>
            <person name="Crous P."/>
            <person name="Grigoriev I."/>
        </authorList>
    </citation>
    <scope>NUCLEOTIDE SEQUENCE</scope>
    <source>
        <strain evidence="4">Tuck. ex Michener</strain>
    </source>
</reference>
<keyword evidence="5" id="KW-1185">Reference proteome</keyword>
<dbReference type="OrthoDB" id="7464126at2759"/>
<feature type="region of interest" description="Disordered" evidence="2">
    <location>
        <begin position="927"/>
        <end position="946"/>
    </location>
</feature>
<evidence type="ECO:0000256" key="1">
    <source>
        <dbReference type="ARBA" id="ARBA00022737"/>
    </source>
</evidence>
<feature type="compositionally biased region" description="Basic and acidic residues" evidence="2">
    <location>
        <begin position="885"/>
        <end position="902"/>
    </location>
</feature>
<feature type="domain" description="NACHT" evidence="3">
    <location>
        <begin position="284"/>
        <end position="425"/>
    </location>
</feature>